<reference evidence="1 2" key="1">
    <citation type="submission" date="2023-01" db="EMBL/GenBank/DDBJ databases">
        <title>Analysis of 21 Apiospora genomes using comparative genomics revels a genus with tremendous synthesis potential of carbohydrate active enzymes and secondary metabolites.</title>
        <authorList>
            <person name="Sorensen T."/>
        </authorList>
    </citation>
    <scope>NUCLEOTIDE SEQUENCE [LARGE SCALE GENOMIC DNA]</scope>
    <source>
        <strain evidence="1 2">CBS 24483</strain>
    </source>
</reference>
<dbReference type="RefSeq" id="XP_066707501.1">
    <property type="nucleotide sequence ID" value="XM_066838608.1"/>
</dbReference>
<comment type="caution">
    <text evidence="1">The sequence shown here is derived from an EMBL/GenBank/DDBJ whole genome shotgun (WGS) entry which is preliminary data.</text>
</comment>
<sequence length="415" mass="46315">MSSSQANTAASDAQPTFGVEWEFFLCYYHPSTEEEHDEYADAISTAYPGTIIIPFSIKGRTPASFHVRQETIATLRQSGIDINGINDKGAIVTPPEGDGPQSSHRFYLNTAHGKYLRWSMMTDGSLHPTTLLAGRDASPNRQLLSWVGLELISPAMRDEAASYSELERVVDFIKARYRARVNLACGLHVHTALGRQPVSLDALKQCAALLFAADSLVAEIHPRHRQENTFARPIRTQSNAAVGWTAIDAEKSYNEAPSNQYGWFCDRDPQPEVRLRDAVREIMACQSEGAIAWITATRYTSGNYYFVKFALPNNDNPTLEFRQHEGTLDAQRMSAWARFCAGIFRYAVQDLTPAKLDEVVAFCEEAESDKSGKLYLYELLESLGMAEQARNLGLQPGMRTDPDDLVDMDKLTLND</sequence>
<dbReference type="PANTHER" id="PTHR36847:SF1">
    <property type="entry name" value="AMIDOLIGASE ENZYME"/>
    <property type="match status" value="1"/>
</dbReference>
<evidence type="ECO:0008006" key="3">
    <source>
        <dbReference type="Google" id="ProtNLM"/>
    </source>
</evidence>
<keyword evidence="2" id="KW-1185">Reference proteome</keyword>
<gene>
    <name evidence="1" type="ORF">PG986_002386</name>
</gene>
<organism evidence="1 2">
    <name type="scientific">Apiospora aurea</name>
    <dbReference type="NCBI Taxonomy" id="335848"/>
    <lineage>
        <taxon>Eukaryota</taxon>
        <taxon>Fungi</taxon>
        <taxon>Dikarya</taxon>
        <taxon>Ascomycota</taxon>
        <taxon>Pezizomycotina</taxon>
        <taxon>Sordariomycetes</taxon>
        <taxon>Xylariomycetidae</taxon>
        <taxon>Amphisphaeriales</taxon>
        <taxon>Apiosporaceae</taxon>
        <taxon>Apiospora</taxon>
    </lineage>
</organism>
<dbReference type="EMBL" id="JAQQWE010000001">
    <property type="protein sequence ID" value="KAK7968109.1"/>
    <property type="molecule type" value="Genomic_DNA"/>
</dbReference>
<dbReference type="Proteomes" id="UP001391051">
    <property type="component" value="Unassembled WGS sequence"/>
</dbReference>
<dbReference type="Pfam" id="PF12224">
    <property type="entry name" value="Amidoligase_2"/>
    <property type="match status" value="1"/>
</dbReference>
<proteinExistence type="predicted"/>
<dbReference type="PANTHER" id="PTHR36847">
    <property type="entry name" value="AMIDOLIGASE ENZYME"/>
    <property type="match status" value="1"/>
</dbReference>
<dbReference type="GeneID" id="92071670"/>
<dbReference type="InterPro" id="IPR022025">
    <property type="entry name" value="Amidoligase_2"/>
</dbReference>
<accession>A0ABR1QZQ0</accession>
<name>A0ABR1QZQ0_9PEZI</name>
<protein>
    <recommendedName>
        <fullName evidence="3">Amidoligase enzyme</fullName>
    </recommendedName>
</protein>
<evidence type="ECO:0000313" key="2">
    <source>
        <dbReference type="Proteomes" id="UP001391051"/>
    </source>
</evidence>
<evidence type="ECO:0000313" key="1">
    <source>
        <dbReference type="EMBL" id="KAK7968109.1"/>
    </source>
</evidence>